<dbReference type="Proteomes" id="UP001519460">
    <property type="component" value="Unassembled WGS sequence"/>
</dbReference>
<proteinExistence type="predicted"/>
<feature type="non-terminal residue" evidence="1">
    <location>
        <position position="78"/>
    </location>
</feature>
<dbReference type="PANTHER" id="PTHR10480">
    <property type="entry name" value="PROTEIN UNC-13 HOMOLOG"/>
    <property type="match status" value="1"/>
</dbReference>
<dbReference type="InterPro" id="IPR027080">
    <property type="entry name" value="Unc-13"/>
</dbReference>
<accession>A0ABD0JAX9</accession>
<dbReference type="EMBL" id="JACVVK020000529">
    <property type="protein sequence ID" value="KAK7467968.1"/>
    <property type="molecule type" value="Genomic_DNA"/>
</dbReference>
<organism evidence="1 2">
    <name type="scientific">Batillaria attramentaria</name>
    <dbReference type="NCBI Taxonomy" id="370345"/>
    <lineage>
        <taxon>Eukaryota</taxon>
        <taxon>Metazoa</taxon>
        <taxon>Spiralia</taxon>
        <taxon>Lophotrochozoa</taxon>
        <taxon>Mollusca</taxon>
        <taxon>Gastropoda</taxon>
        <taxon>Caenogastropoda</taxon>
        <taxon>Sorbeoconcha</taxon>
        <taxon>Cerithioidea</taxon>
        <taxon>Batillariidae</taxon>
        <taxon>Batillaria</taxon>
    </lineage>
</organism>
<dbReference type="InterPro" id="IPR035892">
    <property type="entry name" value="C2_domain_sf"/>
</dbReference>
<dbReference type="Gene3D" id="2.60.40.150">
    <property type="entry name" value="C2 domain"/>
    <property type="match status" value="1"/>
</dbReference>
<protein>
    <submittedName>
        <fullName evidence="1">Uncharacterized protein</fullName>
    </submittedName>
</protein>
<gene>
    <name evidence="1" type="ORF">BaRGS_00036811</name>
</gene>
<dbReference type="SUPFAM" id="SSF49562">
    <property type="entry name" value="C2 domain (Calcium/lipid-binding domain, CaLB)"/>
    <property type="match status" value="1"/>
</dbReference>
<dbReference type="AlphaFoldDB" id="A0ABD0JAX9"/>
<keyword evidence="2" id="KW-1185">Reference proteome</keyword>
<evidence type="ECO:0000313" key="1">
    <source>
        <dbReference type="EMBL" id="KAK7467968.1"/>
    </source>
</evidence>
<evidence type="ECO:0000313" key="2">
    <source>
        <dbReference type="Proteomes" id="UP001519460"/>
    </source>
</evidence>
<reference evidence="1 2" key="1">
    <citation type="journal article" date="2023" name="Sci. Data">
        <title>Genome assembly of the Korean intertidal mud-creeper Batillaria attramentaria.</title>
        <authorList>
            <person name="Patra A.K."/>
            <person name="Ho P.T."/>
            <person name="Jun S."/>
            <person name="Lee S.J."/>
            <person name="Kim Y."/>
            <person name="Won Y.J."/>
        </authorList>
    </citation>
    <scope>NUCLEOTIDE SEQUENCE [LARGE SCALE GENOMIC DNA]</scope>
    <source>
        <strain evidence="1">Wonlab-2016</strain>
    </source>
</reference>
<dbReference type="PANTHER" id="PTHR10480:SF12">
    <property type="entry name" value="UNC-13, ISOFORM E"/>
    <property type="match status" value="1"/>
</dbReference>
<sequence length="78" mass="9189">MRLDTGLIVELWNKGMLWDKLMGLHWLPLTKIHHSNKEGKGRWLNLDQELVIQNGEIVGTQFHTDHKVLLDARFELPY</sequence>
<comment type="caution">
    <text evidence="1">The sequence shown here is derived from an EMBL/GenBank/DDBJ whole genome shotgun (WGS) entry which is preliminary data.</text>
</comment>
<name>A0ABD0JAX9_9CAEN</name>